<dbReference type="Proteomes" id="UP000070412">
    <property type="component" value="Unassembled WGS sequence"/>
</dbReference>
<evidence type="ECO:0000313" key="2">
    <source>
        <dbReference type="EMBL" id="KAF7489664.1"/>
    </source>
</evidence>
<name>A0A834R4R9_SARSC</name>
<keyword evidence="4" id="KW-1185">Reference proteome</keyword>
<gene>
    <name evidence="2" type="ORF">SSS_2156</name>
</gene>
<accession>A0A834R4R9</accession>
<dbReference type="OrthoDB" id="6424830at2759"/>
<reference evidence="3" key="3">
    <citation type="submission" date="2022-06" db="UniProtKB">
        <authorList>
            <consortium name="EnsemblMetazoa"/>
        </authorList>
    </citation>
    <scope>IDENTIFICATION</scope>
</reference>
<dbReference type="EMBL" id="WVUK01000064">
    <property type="protein sequence ID" value="KAF7489664.1"/>
    <property type="molecule type" value="Genomic_DNA"/>
</dbReference>
<sequence length="480" mass="55466">MSIPLDPPPPPSHHLQQFFHKESKTTMFPEDIWIVDKKSRDGNQSVSSAMKIDESSIKDAKQDGSKNYKCFDELLSQYGFLNLSETLFKQTEQLYPGSKWNDLNLTNDEIMLSNRFKCSIYDDEEDDDDDRRKCSKKICFFSSNSSEEFAKHLQINHCKELSCFYCQSFLDDYPIFQSSDELIDHQKSELNGFNYQCNLCLYRAKTSHHVLIHQSFEHTDSFVKTLKSSASKLKSTIDENEGDSNFLIKSLLIEDYDENNENFLCKIIDCSDQNQSDPSIDEEKNANLLLNTDDLKKNGLFCVYCTQQLSTSLKDDEEDYDYWVKHFVQKHPNKRILAYDNYETLDSFRFESQLDAKEFLNELLDQLEKTSTVKLFDENIMQQAFDWFNDEAANKGTKRKSDEVNDDDETDGADTSCSNKNKRRRLLSRLIPDSLWAKTKTTVSIAATVFVALGLSQFAQLIPTTLQKLIDYDDSTASAL</sequence>
<reference evidence="4" key="1">
    <citation type="journal article" date="2020" name="PLoS Negl. Trop. Dis.">
        <title>High-quality nuclear genome for Sarcoptes scabiei-A critical resource for a neglected parasite.</title>
        <authorList>
            <person name="Korhonen P.K."/>
            <person name="Gasser R.B."/>
            <person name="Ma G."/>
            <person name="Wang T."/>
            <person name="Stroehlein A.J."/>
            <person name="Young N.D."/>
            <person name="Ang C.S."/>
            <person name="Fernando D.D."/>
            <person name="Lu H.C."/>
            <person name="Taylor S."/>
            <person name="Reynolds S.L."/>
            <person name="Mofiz E."/>
            <person name="Najaraj S.H."/>
            <person name="Gowda H."/>
            <person name="Madugundu A."/>
            <person name="Renuse S."/>
            <person name="Holt D."/>
            <person name="Pandey A."/>
            <person name="Papenfuss A.T."/>
            <person name="Fischer K."/>
        </authorList>
    </citation>
    <scope>NUCLEOTIDE SEQUENCE [LARGE SCALE GENOMIC DNA]</scope>
</reference>
<dbReference type="EnsemblMetazoa" id="SSS_2156s_mrna">
    <property type="protein sequence ID" value="KAF7489664.1"/>
    <property type="gene ID" value="SSS_2156"/>
</dbReference>
<evidence type="ECO:0000313" key="4">
    <source>
        <dbReference type="Proteomes" id="UP000070412"/>
    </source>
</evidence>
<evidence type="ECO:0000256" key="1">
    <source>
        <dbReference type="SAM" id="MobiDB-lite"/>
    </source>
</evidence>
<feature type="region of interest" description="Disordered" evidence="1">
    <location>
        <begin position="396"/>
        <end position="418"/>
    </location>
</feature>
<reference evidence="2" key="2">
    <citation type="submission" date="2020-01" db="EMBL/GenBank/DDBJ databases">
        <authorList>
            <person name="Korhonen P.K.K."/>
            <person name="Guangxu M.G."/>
            <person name="Wang T.W."/>
            <person name="Stroehlein A.J.S."/>
            <person name="Young N.D."/>
            <person name="Ang C.-S.A."/>
            <person name="Fernando D.W.F."/>
            <person name="Lu H.L."/>
            <person name="Taylor S.T."/>
            <person name="Ehtesham M.E.M."/>
            <person name="Najaraj S.H.N."/>
            <person name="Harsha G.H.G."/>
            <person name="Madugundu A.M."/>
            <person name="Renuse S.R."/>
            <person name="Holt D.H."/>
            <person name="Pandey A.P."/>
            <person name="Papenfuss A.P."/>
            <person name="Gasser R.B.G."/>
            <person name="Fischer K.F."/>
        </authorList>
    </citation>
    <scope>NUCLEOTIDE SEQUENCE</scope>
    <source>
        <strain evidence="2">SSS_KF_BRIS2020</strain>
    </source>
</reference>
<proteinExistence type="predicted"/>
<organism evidence="2">
    <name type="scientific">Sarcoptes scabiei</name>
    <name type="common">Itch mite</name>
    <name type="synonym">Acarus scabiei</name>
    <dbReference type="NCBI Taxonomy" id="52283"/>
    <lineage>
        <taxon>Eukaryota</taxon>
        <taxon>Metazoa</taxon>
        <taxon>Ecdysozoa</taxon>
        <taxon>Arthropoda</taxon>
        <taxon>Chelicerata</taxon>
        <taxon>Arachnida</taxon>
        <taxon>Acari</taxon>
        <taxon>Acariformes</taxon>
        <taxon>Sarcoptiformes</taxon>
        <taxon>Astigmata</taxon>
        <taxon>Psoroptidia</taxon>
        <taxon>Sarcoptoidea</taxon>
        <taxon>Sarcoptidae</taxon>
        <taxon>Sarcoptinae</taxon>
        <taxon>Sarcoptes</taxon>
    </lineage>
</organism>
<evidence type="ECO:0000313" key="3">
    <source>
        <dbReference type="EnsemblMetazoa" id="KAF7489664.1"/>
    </source>
</evidence>
<dbReference type="AlphaFoldDB" id="A0A834R4R9"/>
<protein>
    <submittedName>
        <fullName evidence="2 3">Uncharacterized protein</fullName>
    </submittedName>
</protein>